<organism evidence="2 3">
    <name type="scientific">Vibrio inusitatus NBRC 102082</name>
    <dbReference type="NCBI Taxonomy" id="1219070"/>
    <lineage>
        <taxon>Bacteria</taxon>
        <taxon>Pseudomonadati</taxon>
        <taxon>Pseudomonadota</taxon>
        <taxon>Gammaproteobacteria</taxon>
        <taxon>Vibrionales</taxon>
        <taxon>Vibrionaceae</taxon>
        <taxon>Vibrio</taxon>
    </lineage>
</organism>
<keyword evidence="1" id="KW-1133">Transmembrane helix</keyword>
<protein>
    <submittedName>
        <fullName evidence="2">Uncharacterized protein</fullName>
    </submittedName>
</protein>
<proteinExistence type="predicted"/>
<gene>
    <name evidence="2" type="ORF">VIN01S_32270</name>
</gene>
<keyword evidence="3" id="KW-1185">Reference proteome</keyword>
<dbReference type="EMBL" id="BJLF01000019">
    <property type="protein sequence ID" value="GEA52423.1"/>
    <property type="molecule type" value="Genomic_DNA"/>
</dbReference>
<keyword evidence="1" id="KW-0472">Membrane</keyword>
<comment type="caution">
    <text evidence="2">The sequence shown here is derived from an EMBL/GenBank/DDBJ whole genome shotgun (WGS) entry which is preliminary data.</text>
</comment>
<keyword evidence="1" id="KW-0812">Transmembrane</keyword>
<evidence type="ECO:0000313" key="2">
    <source>
        <dbReference type="EMBL" id="GEA52423.1"/>
    </source>
</evidence>
<feature type="transmembrane region" description="Helical" evidence="1">
    <location>
        <begin position="20"/>
        <end position="39"/>
    </location>
</feature>
<evidence type="ECO:0000256" key="1">
    <source>
        <dbReference type="SAM" id="Phobius"/>
    </source>
</evidence>
<name>A0A4Y3HZ09_9VIBR</name>
<accession>A0A4Y3HZ09</accession>
<dbReference type="AlphaFoldDB" id="A0A4Y3HZ09"/>
<dbReference type="Proteomes" id="UP000318717">
    <property type="component" value="Unassembled WGS sequence"/>
</dbReference>
<sequence>MHSYVIYQYFSTAKNEVIKAITLIITTPLVILLLITYLFHKPSNSVNKEIINKNISLTKLFNEYRINNNVVLTGIESGAKTLAISNNKIIAAPYHRNITANTLMINIFIEEDMGEALKKIKTGQVEYILINNDSQLKLLFNSATNKSLIRRLEINNPPSWLKLINSTDSENMLYKVDYE</sequence>
<reference evidence="2 3" key="1">
    <citation type="submission" date="2019-06" db="EMBL/GenBank/DDBJ databases">
        <title>Whole genome shotgun sequence of Vibrio inusitatus NBRC 102082.</title>
        <authorList>
            <person name="Hosoyama A."/>
            <person name="Uohara A."/>
            <person name="Ohji S."/>
            <person name="Ichikawa N."/>
        </authorList>
    </citation>
    <scope>NUCLEOTIDE SEQUENCE [LARGE SCALE GENOMIC DNA]</scope>
    <source>
        <strain evidence="2 3">NBRC 102082</strain>
    </source>
</reference>
<evidence type="ECO:0000313" key="3">
    <source>
        <dbReference type="Proteomes" id="UP000318717"/>
    </source>
</evidence>